<sequence length="14" mass="1836">MWEAYWTNLFSQYP</sequence>
<proteinExistence type="predicted"/>
<evidence type="ECO:0000313" key="1">
    <source>
        <dbReference type="EMBL" id="EDL75670.1"/>
    </source>
</evidence>
<feature type="non-terminal residue" evidence="1">
    <location>
        <position position="14"/>
    </location>
</feature>
<evidence type="ECO:0000313" key="2">
    <source>
        <dbReference type="Proteomes" id="UP000234681"/>
    </source>
</evidence>
<dbReference type="EMBL" id="CH474048">
    <property type="protein sequence ID" value="EDL75670.1"/>
    <property type="molecule type" value="Genomic_DNA"/>
</dbReference>
<gene>
    <name evidence="1" type="ORF">rCG_50978</name>
</gene>
<protein>
    <submittedName>
        <fullName evidence="1">RCG50978</fullName>
    </submittedName>
</protein>
<reference evidence="1 2" key="1">
    <citation type="submission" date="2005-09" db="EMBL/GenBank/DDBJ databases">
        <authorList>
            <person name="Mural R.J."/>
            <person name="Li P.W."/>
            <person name="Adams M.D."/>
            <person name="Amanatides P.G."/>
            <person name="Baden-Tillson H."/>
            <person name="Barnstead M."/>
            <person name="Chin S.H."/>
            <person name="Dew I."/>
            <person name="Evans C.A."/>
            <person name="Ferriera S."/>
            <person name="Flanigan M."/>
            <person name="Fosler C."/>
            <person name="Glodek A."/>
            <person name="Gu Z."/>
            <person name="Holt R.A."/>
            <person name="Jennings D."/>
            <person name="Kraft C.L."/>
            <person name="Lu F."/>
            <person name="Nguyen T."/>
            <person name="Nusskern D.R."/>
            <person name="Pfannkoch C.M."/>
            <person name="Sitter C."/>
            <person name="Sutton G.G."/>
            <person name="Venter J.C."/>
            <person name="Wang Z."/>
            <person name="Woodage T."/>
            <person name="Zheng X.H."/>
            <person name="Zhong F."/>
        </authorList>
    </citation>
    <scope>NUCLEOTIDE SEQUENCE [LARGE SCALE GENOMIC DNA]</scope>
    <source>
        <strain>BN</strain>
        <strain evidence="2">Sprague-Dawley</strain>
    </source>
</reference>
<accession>A6KGJ5</accession>
<organism evidence="1 2">
    <name type="scientific">Rattus norvegicus</name>
    <name type="common">Rat</name>
    <dbReference type="NCBI Taxonomy" id="10116"/>
    <lineage>
        <taxon>Eukaryota</taxon>
        <taxon>Metazoa</taxon>
        <taxon>Chordata</taxon>
        <taxon>Craniata</taxon>
        <taxon>Vertebrata</taxon>
        <taxon>Euteleostomi</taxon>
        <taxon>Mammalia</taxon>
        <taxon>Eutheria</taxon>
        <taxon>Euarchontoglires</taxon>
        <taxon>Glires</taxon>
        <taxon>Rodentia</taxon>
        <taxon>Myomorpha</taxon>
        <taxon>Muroidea</taxon>
        <taxon>Muridae</taxon>
        <taxon>Murinae</taxon>
        <taxon>Rattus</taxon>
    </lineage>
</organism>
<dbReference type="Proteomes" id="UP000234681">
    <property type="component" value="Chromosome 2"/>
</dbReference>
<name>A6KGJ5_RAT</name>